<dbReference type="InterPro" id="IPR037898">
    <property type="entry name" value="NudC_fam"/>
</dbReference>
<evidence type="ECO:0000256" key="2">
    <source>
        <dbReference type="ARBA" id="ARBA00022490"/>
    </source>
</evidence>
<dbReference type="InterPro" id="IPR007052">
    <property type="entry name" value="CS_dom"/>
</dbReference>
<dbReference type="GO" id="GO:0005737">
    <property type="term" value="C:cytoplasm"/>
    <property type="evidence" value="ECO:0007669"/>
    <property type="project" value="UniProtKB-SubCell"/>
</dbReference>
<dbReference type="Pfam" id="PF04969">
    <property type="entry name" value="CS"/>
    <property type="match status" value="1"/>
</dbReference>
<evidence type="ECO:0000313" key="5">
    <source>
        <dbReference type="Proteomes" id="UP000009170"/>
    </source>
</evidence>
<sequence length="205" mass="22865">MYVLERGKLVEKKVTEILPDARRARELGDAARRRWTCDASGGRFWTALARWTQTTTTVEITVALPKGTRARDLRITLTTTSLTFWATWSGTVDACSGALARRCKVDESTWSCDGDELMIILVKDDGGRDGVPWQSVLRGSKGAKSIQDVLRDMTHADEPYAASDDLDLETKSLCEDIRDRQRMLANGELLDPSQDVDFKIGLGLR</sequence>
<reference evidence="5" key="1">
    <citation type="journal article" date="2006" name="Proc. Natl. Acad. Sci. U.S.A.">
        <title>Genome analysis of the smallest free-living eukaryote Ostreococcus tauri unveils many unique features.</title>
        <authorList>
            <person name="Derelle E."/>
            <person name="Ferraz C."/>
            <person name="Rombauts S."/>
            <person name="Rouze P."/>
            <person name="Worden A.Z."/>
            <person name="Robbens S."/>
            <person name="Partensky F."/>
            <person name="Degroeve S."/>
            <person name="Echeynie S."/>
            <person name="Cooke R."/>
            <person name="Saeys Y."/>
            <person name="Wuyts J."/>
            <person name="Jabbari K."/>
            <person name="Bowler C."/>
            <person name="Panaud O."/>
            <person name="Piegu B."/>
            <person name="Ball S.G."/>
            <person name="Ral J.-P."/>
            <person name="Bouget F.-Y."/>
            <person name="Piganeau G."/>
            <person name="De Baets B."/>
            <person name="Picard A."/>
            <person name="Delseny M."/>
            <person name="Demaille J."/>
            <person name="Van de Peer Y."/>
            <person name="Moreau H."/>
        </authorList>
    </citation>
    <scope>NUCLEOTIDE SEQUENCE [LARGE SCALE GENOMIC DNA]</scope>
    <source>
        <strain evidence="5">OTTH 0595 / CCAP 157/2 / RCC745</strain>
    </source>
</reference>
<dbReference type="OrthoDB" id="515366at2759"/>
<dbReference type="GO" id="GO:0006457">
    <property type="term" value="P:protein folding"/>
    <property type="evidence" value="ECO:0007669"/>
    <property type="project" value="TreeGrafter"/>
</dbReference>
<dbReference type="InParanoid" id="Q00WT9"/>
<accession>Q00WT9</accession>
<comment type="subcellular location">
    <subcellularLocation>
        <location evidence="1">Cytoplasm</location>
    </subcellularLocation>
</comment>
<dbReference type="InterPro" id="IPR008978">
    <property type="entry name" value="HSP20-like_chaperone"/>
</dbReference>
<organism evidence="4 5">
    <name type="scientific">Ostreococcus tauri</name>
    <name type="common">Marine green alga</name>
    <dbReference type="NCBI Taxonomy" id="70448"/>
    <lineage>
        <taxon>Eukaryota</taxon>
        <taxon>Viridiplantae</taxon>
        <taxon>Chlorophyta</taxon>
        <taxon>Mamiellophyceae</taxon>
        <taxon>Mamiellales</taxon>
        <taxon>Bathycoccaceae</taxon>
        <taxon>Ostreococcus</taxon>
    </lineage>
</organism>
<comment type="caution">
    <text evidence="4">The sequence shown here is derived from an EMBL/GenBank/DDBJ whole genome shotgun (WGS) entry which is preliminary data.</text>
</comment>
<dbReference type="STRING" id="70448.Q00WT9"/>
<dbReference type="OMA" id="THETQHA"/>
<dbReference type="CDD" id="cd06467">
    <property type="entry name" value="p23_NUDC_like"/>
    <property type="match status" value="1"/>
</dbReference>
<reference evidence="4 5" key="2">
    <citation type="journal article" date="2014" name="BMC Genomics">
        <title>An improved genome of the model marine alga Ostreococcus tauri unfolds by assessing Illumina de novo assemblies.</title>
        <authorList>
            <person name="Blanc-Mathieu R."/>
            <person name="Verhelst B."/>
            <person name="Derelle E."/>
            <person name="Rombauts S."/>
            <person name="Bouget F.Y."/>
            <person name="Carre I."/>
            <person name="Chateau A."/>
            <person name="Eyre-Walker A."/>
            <person name="Grimsley N."/>
            <person name="Moreau H."/>
            <person name="Piegu B."/>
            <person name="Rivals E."/>
            <person name="Schackwitz W."/>
            <person name="Van de Peer Y."/>
            <person name="Piganeau G."/>
        </authorList>
    </citation>
    <scope>NUCLEOTIDE SEQUENCE [LARGE SCALE GENOMIC DNA]</scope>
    <source>
        <strain evidence="5">OTTH 0595 / CCAP 157/2 / RCC745</strain>
    </source>
</reference>
<dbReference type="AlphaFoldDB" id="Q00WT9"/>
<gene>
    <name evidence="4" type="ORF">OT_ostta13g02310</name>
</gene>
<keyword evidence="2" id="KW-0963">Cytoplasm</keyword>
<evidence type="ECO:0000259" key="3">
    <source>
        <dbReference type="PROSITE" id="PS51203"/>
    </source>
</evidence>
<dbReference type="Proteomes" id="UP000009170">
    <property type="component" value="Unassembled WGS sequence"/>
</dbReference>
<proteinExistence type="predicted"/>
<dbReference type="GO" id="GO:0051082">
    <property type="term" value="F:unfolded protein binding"/>
    <property type="evidence" value="ECO:0007669"/>
    <property type="project" value="TreeGrafter"/>
</dbReference>
<feature type="domain" description="CS" evidence="3">
    <location>
        <begin position="44"/>
        <end position="137"/>
    </location>
</feature>
<evidence type="ECO:0000313" key="4">
    <source>
        <dbReference type="EMBL" id="CAL56572.1"/>
    </source>
</evidence>
<dbReference type="SUPFAM" id="SSF49764">
    <property type="entry name" value="HSP20-like chaperones"/>
    <property type="match status" value="1"/>
</dbReference>
<name>Q00WT9_OSTTA</name>
<dbReference type="EMBL" id="CAID01000013">
    <property type="protein sequence ID" value="CAL56572.1"/>
    <property type="molecule type" value="Genomic_DNA"/>
</dbReference>
<dbReference type="KEGG" id="ota:OT_ostta13g02310"/>
<dbReference type="Gene3D" id="2.60.40.790">
    <property type="match status" value="1"/>
</dbReference>
<dbReference type="GeneID" id="9837514"/>
<dbReference type="PANTHER" id="PTHR12356:SF3">
    <property type="entry name" value="NUCLEAR MIGRATION PROTEIN NUDC"/>
    <property type="match status" value="1"/>
</dbReference>
<protein>
    <submittedName>
        <fullName evidence="4">HSP20-like chaperone</fullName>
    </submittedName>
</protein>
<keyword evidence="5" id="KW-1185">Reference proteome</keyword>
<dbReference type="PROSITE" id="PS51203">
    <property type="entry name" value="CS"/>
    <property type="match status" value="1"/>
</dbReference>
<evidence type="ECO:0000256" key="1">
    <source>
        <dbReference type="ARBA" id="ARBA00004496"/>
    </source>
</evidence>
<dbReference type="PANTHER" id="PTHR12356">
    <property type="entry name" value="NUCLEAR MOVEMENT PROTEIN NUDC"/>
    <property type="match status" value="1"/>
</dbReference>
<dbReference type="RefSeq" id="XP_003082715.1">
    <property type="nucleotide sequence ID" value="XM_003082667.1"/>
</dbReference>